<dbReference type="EMBL" id="RKQG01000001">
    <property type="protein sequence ID" value="RPE34135.1"/>
    <property type="molecule type" value="Genomic_DNA"/>
</dbReference>
<protein>
    <submittedName>
        <fullName evidence="5">3-hydroxyisobutyrate dehydrogenase</fullName>
    </submittedName>
</protein>
<dbReference type="InterPro" id="IPR013328">
    <property type="entry name" value="6PGD_dom2"/>
</dbReference>
<dbReference type="InterPro" id="IPR051265">
    <property type="entry name" value="HIBADH-related_NP60_sf"/>
</dbReference>
<evidence type="ECO:0000259" key="4">
    <source>
        <dbReference type="Pfam" id="PF03446"/>
    </source>
</evidence>
<comment type="caution">
    <text evidence="5">The sequence shown here is derived from an EMBL/GenBank/DDBJ whole genome shotgun (WGS) entry which is preliminary data.</text>
</comment>
<comment type="similarity">
    <text evidence="1">Belongs to the HIBADH-related family.</text>
</comment>
<dbReference type="PIRSF" id="PIRSF000103">
    <property type="entry name" value="HIBADH"/>
    <property type="match status" value="1"/>
</dbReference>
<reference evidence="5 6" key="1">
    <citation type="submission" date="2018-11" db="EMBL/GenBank/DDBJ databases">
        <title>Sequencing the genomes of 1000 actinobacteria strains.</title>
        <authorList>
            <person name="Klenk H.-P."/>
        </authorList>
    </citation>
    <scope>NUCLEOTIDE SEQUENCE [LARGE SCALE GENOMIC DNA]</scope>
    <source>
        <strain evidence="5 6">DSM 44781</strain>
    </source>
</reference>
<dbReference type="InterPro" id="IPR006115">
    <property type="entry name" value="6PGDH_NADP-bd"/>
</dbReference>
<organism evidence="5 6">
    <name type="scientific">Kitasatospora cineracea</name>
    <dbReference type="NCBI Taxonomy" id="88074"/>
    <lineage>
        <taxon>Bacteria</taxon>
        <taxon>Bacillati</taxon>
        <taxon>Actinomycetota</taxon>
        <taxon>Actinomycetes</taxon>
        <taxon>Kitasatosporales</taxon>
        <taxon>Streptomycetaceae</taxon>
        <taxon>Kitasatospora</taxon>
    </lineage>
</organism>
<dbReference type="Pfam" id="PF03446">
    <property type="entry name" value="NAD_binding_2"/>
    <property type="match status" value="1"/>
</dbReference>
<keyword evidence="6" id="KW-1185">Reference proteome</keyword>
<dbReference type="GO" id="GO:0050661">
    <property type="term" value="F:NADP binding"/>
    <property type="evidence" value="ECO:0007669"/>
    <property type="project" value="InterPro"/>
</dbReference>
<dbReference type="GO" id="GO:0016491">
    <property type="term" value="F:oxidoreductase activity"/>
    <property type="evidence" value="ECO:0007669"/>
    <property type="project" value="UniProtKB-KW"/>
</dbReference>
<dbReference type="PANTHER" id="PTHR43580">
    <property type="entry name" value="OXIDOREDUCTASE GLYR1-RELATED"/>
    <property type="match status" value="1"/>
</dbReference>
<evidence type="ECO:0000256" key="1">
    <source>
        <dbReference type="ARBA" id="ARBA00009080"/>
    </source>
</evidence>
<accession>A0A3N4RTR2</accession>
<evidence type="ECO:0000313" key="5">
    <source>
        <dbReference type="EMBL" id="RPE34135.1"/>
    </source>
</evidence>
<dbReference type="Proteomes" id="UP000266906">
    <property type="component" value="Unassembled WGS sequence"/>
</dbReference>
<evidence type="ECO:0000256" key="3">
    <source>
        <dbReference type="PIRSR" id="PIRSR000103-1"/>
    </source>
</evidence>
<dbReference type="Gene3D" id="1.10.1040.10">
    <property type="entry name" value="N-(1-d-carboxylethyl)-l-norvaline Dehydrogenase, domain 2"/>
    <property type="match status" value="1"/>
</dbReference>
<evidence type="ECO:0000313" key="6">
    <source>
        <dbReference type="Proteomes" id="UP000266906"/>
    </source>
</evidence>
<dbReference type="Gene3D" id="3.40.50.720">
    <property type="entry name" value="NAD(P)-binding Rossmann-like Domain"/>
    <property type="match status" value="1"/>
</dbReference>
<dbReference type="InterPro" id="IPR036291">
    <property type="entry name" value="NAD(P)-bd_dom_sf"/>
</dbReference>
<feature type="active site" evidence="3">
    <location>
        <position position="181"/>
    </location>
</feature>
<dbReference type="InterPro" id="IPR015815">
    <property type="entry name" value="HIBADH-related"/>
</dbReference>
<evidence type="ECO:0000256" key="2">
    <source>
        <dbReference type="ARBA" id="ARBA00023002"/>
    </source>
</evidence>
<dbReference type="PANTHER" id="PTHR43580:SF2">
    <property type="entry name" value="CYTOKINE-LIKE NUCLEAR FACTOR N-PAC"/>
    <property type="match status" value="1"/>
</dbReference>
<dbReference type="AlphaFoldDB" id="A0A3N4RTR2"/>
<dbReference type="SUPFAM" id="SSF51735">
    <property type="entry name" value="NAD(P)-binding Rossmann-fold domains"/>
    <property type="match status" value="1"/>
</dbReference>
<dbReference type="InterPro" id="IPR008927">
    <property type="entry name" value="6-PGluconate_DH-like_C_sf"/>
</dbReference>
<feature type="domain" description="6-phosphogluconate dehydrogenase NADP-binding" evidence="4">
    <location>
        <begin position="24"/>
        <end position="171"/>
    </location>
</feature>
<keyword evidence="2" id="KW-0560">Oxidoreductase</keyword>
<gene>
    <name evidence="5" type="ORF">EDD38_2446</name>
</gene>
<sequence>MPDIRLSPASAAPSVVGMEITERVAVLGLGRMGLPLARRLDGTARELTVWNRTPGRAGGLTEAASPEEAVHGAGVVVTMLADPAAVAEVADRFRPALAPGTLWIDMSSIGPAAVAEQRDRLPHGVDLVDAPVLGSVDAAAAGSLVVYAGGEDPALDRAQPLLERFGRVVRCGGPGAGAALKVVMMGAVVTSVTVVGEALAVAERLGVPAAQARRALAAGPLAGVMARVDSTDADFPIRLAAKDLALAGGGPVFAAALAALLADPARAELDLAAAAG</sequence>
<dbReference type="SUPFAM" id="SSF48179">
    <property type="entry name" value="6-phosphogluconate dehydrogenase C-terminal domain-like"/>
    <property type="match status" value="1"/>
</dbReference>
<name>A0A3N4RTR2_9ACTN</name>
<proteinExistence type="inferred from homology"/>